<dbReference type="Gramene" id="KOM49241">
    <property type="protein sequence ID" value="KOM49241"/>
    <property type="gene ID" value="LR48_Vigan08g006800"/>
</dbReference>
<evidence type="ECO:0000256" key="2">
    <source>
        <dbReference type="SAM" id="MobiDB-lite"/>
    </source>
</evidence>
<accession>A0A0L9V2R7</accession>
<feature type="region of interest" description="Disordered" evidence="2">
    <location>
        <begin position="1"/>
        <end position="57"/>
    </location>
</feature>
<keyword evidence="1" id="KW-0175">Coiled coil</keyword>
<organism evidence="3 4">
    <name type="scientific">Phaseolus angularis</name>
    <name type="common">Azuki bean</name>
    <name type="synonym">Vigna angularis</name>
    <dbReference type="NCBI Taxonomy" id="3914"/>
    <lineage>
        <taxon>Eukaryota</taxon>
        <taxon>Viridiplantae</taxon>
        <taxon>Streptophyta</taxon>
        <taxon>Embryophyta</taxon>
        <taxon>Tracheophyta</taxon>
        <taxon>Spermatophyta</taxon>
        <taxon>Magnoliopsida</taxon>
        <taxon>eudicotyledons</taxon>
        <taxon>Gunneridae</taxon>
        <taxon>Pentapetalae</taxon>
        <taxon>rosids</taxon>
        <taxon>fabids</taxon>
        <taxon>Fabales</taxon>
        <taxon>Fabaceae</taxon>
        <taxon>Papilionoideae</taxon>
        <taxon>50 kb inversion clade</taxon>
        <taxon>NPAAA clade</taxon>
        <taxon>indigoferoid/millettioid clade</taxon>
        <taxon>Phaseoleae</taxon>
        <taxon>Vigna</taxon>
    </lineage>
</organism>
<proteinExistence type="predicted"/>
<gene>
    <name evidence="3" type="ORF">LR48_Vigan08g006800</name>
</gene>
<feature type="coiled-coil region" evidence="1">
    <location>
        <begin position="124"/>
        <end position="155"/>
    </location>
</feature>
<dbReference type="EMBL" id="CM003378">
    <property type="protein sequence ID" value="KOM49241.1"/>
    <property type="molecule type" value="Genomic_DNA"/>
</dbReference>
<protein>
    <submittedName>
        <fullName evidence="3">Uncharacterized protein</fullName>
    </submittedName>
</protein>
<evidence type="ECO:0000313" key="3">
    <source>
        <dbReference type="EMBL" id="KOM49241.1"/>
    </source>
</evidence>
<sequence length="232" mass="25791">MVEPESACPSPRPSDPTLVTVAPPTSNVKGKRKSSKENFVSSHKRSKGSSPEGPLLIGTLDPNVQVANCTQFNLSPKEKTFFKGMTAKVATDMDYELRIRSNICMAYTIGTPKGIVSTEELQVVQQDLEAALKANEELDQYLEETQKTNEENRKKAMTALTEARIVQCSYFFNVLIDHEGYDVMKMVVDGQLIDLPLPPVEADEDLPTVPEEPQRIEVVVEDVEEEGDDEDE</sequence>
<dbReference type="Proteomes" id="UP000053144">
    <property type="component" value="Chromosome 8"/>
</dbReference>
<evidence type="ECO:0000256" key="1">
    <source>
        <dbReference type="SAM" id="Coils"/>
    </source>
</evidence>
<reference evidence="4" key="1">
    <citation type="journal article" date="2015" name="Proc. Natl. Acad. Sci. U.S.A.">
        <title>Genome sequencing of adzuki bean (Vigna angularis) provides insight into high starch and low fat accumulation and domestication.</title>
        <authorList>
            <person name="Yang K."/>
            <person name="Tian Z."/>
            <person name="Chen C."/>
            <person name="Luo L."/>
            <person name="Zhao B."/>
            <person name="Wang Z."/>
            <person name="Yu L."/>
            <person name="Li Y."/>
            <person name="Sun Y."/>
            <person name="Li W."/>
            <person name="Chen Y."/>
            <person name="Li Y."/>
            <person name="Zhang Y."/>
            <person name="Ai D."/>
            <person name="Zhao J."/>
            <person name="Shang C."/>
            <person name="Ma Y."/>
            <person name="Wu B."/>
            <person name="Wang M."/>
            <person name="Gao L."/>
            <person name="Sun D."/>
            <person name="Zhang P."/>
            <person name="Guo F."/>
            <person name="Wang W."/>
            <person name="Li Y."/>
            <person name="Wang J."/>
            <person name="Varshney R.K."/>
            <person name="Wang J."/>
            <person name="Ling H.Q."/>
            <person name="Wan P."/>
        </authorList>
    </citation>
    <scope>NUCLEOTIDE SEQUENCE</scope>
    <source>
        <strain evidence="4">cv. Jingnong 6</strain>
    </source>
</reference>
<name>A0A0L9V2R7_PHAAN</name>
<dbReference type="AlphaFoldDB" id="A0A0L9V2R7"/>
<evidence type="ECO:0000313" key="4">
    <source>
        <dbReference type="Proteomes" id="UP000053144"/>
    </source>
</evidence>